<protein>
    <submittedName>
        <fullName evidence="1">Uncharacterized protein</fullName>
    </submittedName>
</protein>
<dbReference type="RefSeq" id="WP_166691497.1">
    <property type="nucleotide sequence ID" value="NZ_WAEL01000002.1"/>
</dbReference>
<organism evidence="1 2">
    <name type="scientific">Fibrivirga algicola</name>
    <dbReference type="NCBI Taxonomy" id="2950420"/>
    <lineage>
        <taxon>Bacteria</taxon>
        <taxon>Pseudomonadati</taxon>
        <taxon>Bacteroidota</taxon>
        <taxon>Cytophagia</taxon>
        <taxon>Cytophagales</taxon>
        <taxon>Spirosomataceae</taxon>
        <taxon>Fibrivirga</taxon>
    </lineage>
</organism>
<proteinExistence type="predicted"/>
<name>A0ABX0QFW2_9BACT</name>
<keyword evidence="2" id="KW-1185">Reference proteome</keyword>
<evidence type="ECO:0000313" key="1">
    <source>
        <dbReference type="EMBL" id="NID10080.1"/>
    </source>
</evidence>
<evidence type="ECO:0000313" key="2">
    <source>
        <dbReference type="Proteomes" id="UP000606008"/>
    </source>
</evidence>
<dbReference type="Proteomes" id="UP000606008">
    <property type="component" value="Unassembled WGS sequence"/>
</dbReference>
<comment type="caution">
    <text evidence="1">The sequence shown here is derived from an EMBL/GenBank/DDBJ whole genome shotgun (WGS) entry which is preliminary data.</text>
</comment>
<reference evidence="1" key="1">
    <citation type="submission" date="2024-05" db="EMBL/GenBank/DDBJ databases">
        <authorList>
            <person name="Jung D.-H."/>
        </authorList>
    </citation>
    <scope>NUCLEOTIDE SEQUENCE</scope>
    <source>
        <strain evidence="1">JA-25</strain>
    </source>
</reference>
<gene>
    <name evidence="1" type="ORF">F7231_07830</name>
</gene>
<dbReference type="EMBL" id="WAEL01000002">
    <property type="protein sequence ID" value="NID10080.1"/>
    <property type="molecule type" value="Genomic_DNA"/>
</dbReference>
<sequence length="414" mass="46386">MSNKFNTNALNEYSKSYARRVAADFYHANPTISGKQILNLTPVNQVNLFVVSSLFDKWKAETEKFRSPFFDFSSPEVEEALRSFMNVVSQHIAVRREHLEPLLADATKRTLIALFDPRYYYDDQLRNQPDFTLTAENLRHLIRYTQINKFVPLALEQRLNGRPFVYVNQALGYLDEILTQRVQELERPEKYVEMFSEKVAMDLSILLRGQALENYHSPSARSFFDLDEDAPQAKALPVPPPAAASAPPVSIPTPPPAEPVAIPNLVDEEPAGPETVALNGTGNGTYFTTYSDAPTAPSNQPSVLSTEVESPTFSLNTGADSTPVPGVATLGDSLQKVSTGSLAKSISLNQKFRFINQLFNGSADAYNEAIAELDQMTNYGQALDMISYRYANQFMWNMESDEVTELVEILKRRF</sequence>
<accession>A0ABX0QFW2</accession>